<dbReference type="PANTHER" id="PTHR35394">
    <property type="entry name" value="DUF3176 DOMAIN-CONTAINING PROTEIN"/>
    <property type="match status" value="1"/>
</dbReference>
<accession>A0AAN6Y023</accession>
<dbReference type="AlphaFoldDB" id="A0AAN6Y023"/>
<evidence type="ECO:0000256" key="1">
    <source>
        <dbReference type="SAM" id="MobiDB-lite"/>
    </source>
</evidence>
<dbReference type="EMBL" id="MU858279">
    <property type="protein sequence ID" value="KAK4207692.1"/>
    <property type="molecule type" value="Genomic_DNA"/>
</dbReference>
<name>A0AAN6Y023_9PEZI</name>
<feature type="compositionally biased region" description="Polar residues" evidence="1">
    <location>
        <begin position="273"/>
        <end position="286"/>
    </location>
</feature>
<feature type="transmembrane region" description="Helical" evidence="2">
    <location>
        <begin position="53"/>
        <end position="73"/>
    </location>
</feature>
<keyword evidence="2" id="KW-1133">Transmembrane helix</keyword>
<feature type="transmembrane region" description="Helical" evidence="2">
    <location>
        <begin position="115"/>
        <end position="133"/>
    </location>
</feature>
<dbReference type="Pfam" id="PF11374">
    <property type="entry name" value="DUF3176"/>
    <property type="match status" value="1"/>
</dbReference>
<feature type="transmembrane region" description="Helical" evidence="2">
    <location>
        <begin position="12"/>
        <end position="33"/>
    </location>
</feature>
<feature type="compositionally biased region" description="Basic and acidic residues" evidence="1">
    <location>
        <begin position="261"/>
        <end position="271"/>
    </location>
</feature>
<dbReference type="InterPro" id="IPR021514">
    <property type="entry name" value="DUF3176"/>
</dbReference>
<comment type="caution">
    <text evidence="3">The sequence shown here is derived from an EMBL/GenBank/DDBJ whole genome shotgun (WGS) entry which is preliminary data.</text>
</comment>
<protein>
    <submittedName>
        <fullName evidence="3">Uncharacterized protein</fullName>
    </submittedName>
</protein>
<dbReference type="Proteomes" id="UP001301769">
    <property type="component" value="Unassembled WGS sequence"/>
</dbReference>
<keyword evidence="2" id="KW-0812">Transmembrane</keyword>
<sequence>MAVTAEPSNWWWWWELAGAALSLASMCLIITILALVGDKPLSAWPLSIQPNSAISILTTVAKATIMMVVASCISQLKWRHMLLQPQPLHHLQIFEDASRGPWGAAVMLFRVPLRLSSVLGWALALITVAGLGIEPSAQNILDFQIKPVNLTNTTAEMYLARQYVSKAFRQEEYGNNLNRAVTSELPHFQAVVLNGMSGQVLPPSFVCPAPAVSCTWPSFTSLGICVTFRNVTEGVDRNCTNPDSNYRQSCRYHNISGWQEDDTKTGDRDQYRPTLNYTSPGDSSGLAQKTQTLYTTYGTTGGRFGGPWLILRHASSSWPGGWGYYSPPWPEVFTANFAWCEQTYSGIGTADPVTSGRLVNGTVTSKPLFYRLGANDTLLGSYAVGYSTADNSSTYHLSYPAEMGLQEYLSSVLEMSAFDYLRSSSKMSGAAIDAAMNLNFVLKLAPDLEVVAQNLANTLTNLIRNSNDTGGGDNALATTVTGTAFGREQFVIVRWQWLILPVLETVLALVLLVISIVITSGSPQLKDSVSAYLLYPLSGWTEDEIKVGGRQTGGKLEGFAAGMKARFAMDDAGRWRFWRA</sequence>
<feature type="region of interest" description="Disordered" evidence="1">
    <location>
        <begin position="258"/>
        <end position="286"/>
    </location>
</feature>
<evidence type="ECO:0000256" key="2">
    <source>
        <dbReference type="SAM" id="Phobius"/>
    </source>
</evidence>
<keyword evidence="2" id="KW-0472">Membrane</keyword>
<reference evidence="3" key="1">
    <citation type="journal article" date="2023" name="Mol. Phylogenet. Evol.">
        <title>Genome-scale phylogeny and comparative genomics of the fungal order Sordariales.</title>
        <authorList>
            <person name="Hensen N."/>
            <person name="Bonometti L."/>
            <person name="Westerberg I."/>
            <person name="Brannstrom I.O."/>
            <person name="Guillou S."/>
            <person name="Cros-Aarteil S."/>
            <person name="Calhoun S."/>
            <person name="Haridas S."/>
            <person name="Kuo A."/>
            <person name="Mondo S."/>
            <person name="Pangilinan J."/>
            <person name="Riley R."/>
            <person name="LaButti K."/>
            <person name="Andreopoulos B."/>
            <person name="Lipzen A."/>
            <person name="Chen C."/>
            <person name="Yan M."/>
            <person name="Daum C."/>
            <person name="Ng V."/>
            <person name="Clum A."/>
            <person name="Steindorff A."/>
            <person name="Ohm R.A."/>
            <person name="Martin F."/>
            <person name="Silar P."/>
            <person name="Natvig D.O."/>
            <person name="Lalanne C."/>
            <person name="Gautier V."/>
            <person name="Ament-Velasquez S.L."/>
            <person name="Kruys A."/>
            <person name="Hutchinson M.I."/>
            <person name="Powell A.J."/>
            <person name="Barry K."/>
            <person name="Miller A.N."/>
            <person name="Grigoriev I.V."/>
            <person name="Debuchy R."/>
            <person name="Gladieux P."/>
            <person name="Hiltunen Thoren M."/>
            <person name="Johannesson H."/>
        </authorList>
    </citation>
    <scope>NUCLEOTIDE SEQUENCE</scope>
    <source>
        <strain evidence="3">PSN293</strain>
    </source>
</reference>
<feature type="transmembrane region" description="Helical" evidence="2">
    <location>
        <begin position="495"/>
        <end position="518"/>
    </location>
</feature>
<proteinExistence type="predicted"/>
<keyword evidence="4" id="KW-1185">Reference proteome</keyword>
<gene>
    <name evidence="3" type="ORF">QBC37DRAFT_298189</name>
</gene>
<evidence type="ECO:0000313" key="3">
    <source>
        <dbReference type="EMBL" id="KAK4207692.1"/>
    </source>
</evidence>
<reference evidence="3" key="2">
    <citation type="submission" date="2023-05" db="EMBL/GenBank/DDBJ databases">
        <authorList>
            <consortium name="Lawrence Berkeley National Laboratory"/>
            <person name="Steindorff A."/>
            <person name="Hensen N."/>
            <person name="Bonometti L."/>
            <person name="Westerberg I."/>
            <person name="Brannstrom I.O."/>
            <person name="Guillou S."/>
            <person name="Cros-Aarteil S."/>
            <person name="Calhoun S."/>
            <person name="Haridas S."/>
            <person name="Kuo A."/>
            <person name="Mondo S."/>
            <person name="Pangilinan J."/>
            <person name="Riley R."/>
            <person name="Labutti K."/>
            <person name="Andreopoulos B."/>
            <person name="Lipzen A."/>
            <person name="Chen C."/>
            <person name="Yanf M."/>
            <person name="Daum C."/>
            <person name="Ng V."/>
            <person name="Clum A."/>
            <person name="Ohm R."/>
            <person name="Martin F."/>
            <person name="Silar P."/>
            <person name="Natvig D."/>
            <person name="Lalanne C."/>
            <person name="Gautier V."/>
            <person name="Ament-Velasquez S.L."/>
            <person name="Kruys A."/>
            <person name="Hutchinson M.I."/>
            <person name="Powell A.J."/>
            <person name="Barry K."/>
            <person name="Miller A.N."/>
            <person name="Grigoriev I.V."/>
            <person name="Debuchy R."/>
            <person name="Gladieux P."/>
            <person name="Thoren M.H."/>
            <person name="Johannesson H."/>
        </authorList>
    </citation>
    <scope>NUCLEOTIDE SEQUENCE</scope>
    <source>
        <strain evidence="3">PSN293</strain>
    </source>
</reference>
<organism evidence="3 4">
    <name type="scientific">Rhypophila decipiens</name>
    <dbReference type="NCBI Taxonomy" id="261697"/>
    <lineage>
        <taxon>Eukaryota</taxon>
        <taxon>Fungi</taxon>
        <taxon>Dikarya</taxon>
        <taxon>Ascomycota</taxon>
        <taxon>Pezizomycotina</taxon>
        <taxon>Sordariomycetes</taxon>
        <taxon>Sordariomycetidae</taxon>
        <taxon>Sordariales</taxon>
        <taxon>Naviculisporaceae</taxon>
        <taxon>Rhypophila</taxon>
    </lineage>
</organism>
<evidence type="ECO:0000313" key="4">
    <source>
        <dbReference type="Proteomes" id="UP001301769"/>
    </source>
</evidence>
<dbReference type="PANTHER" id="PTHR35394:SF5">
    <property type="entry name" value="DUF3176 DOMAIN-CONTAINING PROTEIN"/>
    <property type="match status" value="1"/>
</dbReference>